<accession>A0AAN7UNU0</accession>
<dbReference type="AlphaFoldDB" id="A0AAN7UNU0"/>
<organism evidence="2 3">
    <name type="scientific">Xylaria bambusicola</name>
    <dbReference type="NCBI Taxonomy" id="326684"/>
    <lineage>
        <taxon>Eukaryota</taxon>
        <taxon>Fungi</taxon>
        <taxon>Dikarya</taxon>
        <taxon>Ascomycota</taxon>
        <taxon>Pezizomycotina</taxon>
        <taxon>Sordariomycetes</taxon>
        <taxon>Xylariomycetidae</taxon>
        <taxon>Xylariales</taxon>
        <taxon>Xylariaceae</taxon>
        <taxon>Xylaria</taxon>
    </lineage>
</organism>
<comment type="caution">
    <text evidence="2">The sequence shown here is derived from an EMBL/GenBank/DDBJ whole genome shotgun (WGS) entry which is preliminary data.</text>
</comment>
<evidence type="ECO:0000256" key="1">
    <source>
        <dbReference type="SAM" id="MobiDB-lite"/>
    </source>
</evidence>
<gene>
    <name evidence="2" type="ORF">RRF57_012012</name>
</gene>
<dbReference type="EMBL" id="JAWHQM010000066">
    <property type="protein sequence ID" value="KAK5636300.1"/>
    <property type="molecule type" value="Genomic_DNA"/>
</dbReference>
<evidence type="ECO:0000313" key="2">
    <source>
        <dbReference type="EMBL" id="KAK5636300.1"/>
    </source>
</evidence>
<proteinExistence type="predicted"/>
<evidence type="ECO:0000313" key="3">
    <source>
        <dbReference type="Proteomes" id="UP001305414"/>
    </source>
</evidence>
<sequence length="308" mass="34880">MAPRQRPVKTVAPLKVSQRRTCGVEEEKFLDRWSPKLDRDHYSRVRLHRERKDSVIRFRRRLGQRNSSLQRVRACENDDARSLKSYDSDGTSPLSPAPSFVFSDLGSTLQDELDHYDDQIKTLQPGEWPAPRARAFRVNGKEFSIERAKALKSWGFAQGMMYGVVQHPCGIQTECTQHQAINPGLSSAHHTIQQARMISGSQSTTLIIQRRRSAKYIGLEGKDNLIEYVSIRDAADKYPEEAEGMHNRLLAVGNDDFRGKIVAGKSCVKLTELTSHRYDVPATIEGKLEEKESDSKEELLALVEMLGT</sequence>
<reference evidence="2 3" key="1">
    <citation type="submission" date="2023-10" db="EMBL/GenBank/DDBJ databases">
        <title>Draft genome sequence of Xylaria bambusicola isolate GMP-LS, the root and basal stem rot pathogen of sugarcane in Indonesia.</title>
        <authorList>
            <person name="Selvaraj P."/>
            <person name="Muralishankar V."/>
            <person name="Muruganantham S."/>
            <person name="Sp S."/>
            <person name="Haryani S."/>
            <person name="Lau K.J.X."/>
            <person name="Naqvi N.I."/>
        </authorList>
    </citation>
    <scope>NUCLEOTIDE SEQUENCE [LARGE SCALE GENOMIC DNA]</scope>
    <source>
        <strain evidence="2">GMP-LS</strain>
    </source>
</reference>
<dbReference type="Proteomes" id="UP001305414">
    <property type="component" value="Unassembled WGS sequence"/>
</dbReference>
<keyword evidence="3" id="KW-1185">Reference proteome</keyword>
<feature type="region of interest" description="Disordered" evidence="1">
    <location>
        <begin position="69"/>
        <end position="97"/>
    </location>
</feature>
<name>A0AAN7UNU0_9PEZI</name>
<feature type="compositionally biased region" description="Basic and acidic residues" evidence="1">
    <location>
        <begin position="73"/>
        <end position="87"/>
    </location>
</feature>
<protein>
    <submittedName>
        <fullName evidence="2">Uncharacterized protein</fullName>
    </submittedName>
</protein>